<dbReference type="Proteomes" id="UP000654004">
    <property type="component" value="Unassembled WGS sequence"/>
</dbReference>
<name>A0ABQ2QE16_9GAMM</name>
<feature type="transmembrane region" description="Helical" evidence="1">
    <location>
        <begin position="42"/>
        <end position="61"/>
    </location>
</feature>
<keyword evidence="1" id="KW-1133">Transmembrane helix</keyword>
<protein>
    <submittedName>
        <fullName evidence="2">Uncharacterized protein</fullName>
    </submittedName>
</protein>
<sequence length="75" mass="8631">MLRLRYVVFSYVTSVLFKIKSYLELDLNIAGRMPTLIKTIRYCLNGIILIIGLILCFKSLAGLQNAMRYSHFAND</sequence>
<accession>A0ABQ2QE16</accession>
<gene>
    <name evidence="2" type="ORF">GCM10009410_05170</name>
</gene>
<comment type="caution">
    <text evidence="2">The sequence shown here is derived from an EMBL/GenBank/DDBJ whole genome shotgun (WGS) entry which is preliminary data.</text>
</comment>
<evidence type="ECO:0000313" key="2">
    <source>
        <dbReference type="EMBL" id="GGP75882.1"/>
    </source>
</evidence>
<keyword evidence="3" id="KW-1185">Reference proteome</keyword>
<organism evidence="2 3">
    <name type="scientific">Shewanella ulleungensis</name>
    <dbReference type="NCBI Taxonomy" id="2282699"/>
    <lineage>
        <taxon>Bacteria</taxon>
        <taxon>Pseudomonadati</taxon>
        <taxon>Pseudomonadota</taxon>
        <taxon>Gammaproteobacteria</taxon>
        <taxon>Alteromonadales</taxon>
        <taxon>Shewanellaceae</taxon>
        <taxon>Shewanella</taxon>
    </lineage>
</organism>
<keyword evidence="1" id="KW-0812">Transmembrane</keyword>
<keyword evidence="1" id="KW-0472">Membrane</keyword>
<dbReference type="EMBL" id="BMQW01000001">
    <property type="protein sequence ID" value="GGP75882.1"/>
    <property type="molecule type" value="Genomic_DNA"/>
</dbReference>
<proteinExistence type="predicted"/>
<reference evidence="3" key="1">
    <citation type="journal article" date="2019" name="Int. J. Syst. Evol. Microbiol.">
        <title>The Global Catalogue of Microorganisms (GCM) 10K type strain sequencing project: providing services to taxonomists for standard genome sequencing and annotation.</title>
        <authorList>
            <consortium name="The Broad Institute Genomics Platform"/>
            <consortium name="The Broad Institute Genome Sequencing Center for Infectious Disease"/>
            <person name="Wu L."/>
            <person name="Ma J."/>
        </authorList>
    </citation>
    <scope>NUCLEOTIDE SEQUENCE [LARGE SCALE GENOMIC DNA]</scope>
    <source>
        <strain evidence="3">JCM 32305</strain>
    </source>
</reference>
<evidence type="ECO:0000313" key="3">
    <source>
        <dbReference type="Proteomes" id="UP000654004"/>
    </source>
</evidence>
<evidence type="ECO:0000256" key="1">
    <source>
        <dbReference type="SAM" id="Phobius"/>
    </source>
</evidence>